<dbReference type="OrthoDB" id="2563633at2759"/>
<dbReference type="Proteomes" id="UP000481861">
    <property type="component" value="Unassembled WGS sequence"/>
</dbReference>
<sequence length="153" mass="16083">MPASTATTRLRYAFALESTLNLLGGITMLTYPSAMLSLLVSHPTLITNAAVSLTQWLGALSCGLAVPLLLALPESPQAPAQRKLTYSTLLAGEGFLIPVMLLQAAGARDATGLTRKALVGALQVLVPPAVGRLYVLVRRPEWFGGGETAAKRD</sequence>
<keyword evidence="3" id="KW-1185">Reference proteome</keyword>
<gene>
    <name evidence="2" type="ORF">BDV95DRAFT_564454</name>
</gene>
<feature type="transmembrane region" description="Helical" evidence="1">
    <location>
        <begin position="117"/>
        <end position="137"/>
    </location>
</feature>
<feature type="transmembrane region" description="Helical" evidence="1">
    <location>
        <begin position="84"/>
        <end position="105"/>
    </location>
</feature>
<feature type="transmembrane region" description="Helical" evidence="1">
    <location>
        <begin position="12"/>
        <end position="33"/>
    </location>
</feature>
<comment type="caution">
    <text evidence="2">The sequence shown here is derived from an EMBL/GenBank/DDBJ whole genome shotgun (WGS) entry which is preliminary data.</text>
</comment>
<evidence type="ECO:0000313" key="3">
    <source>
        <dbReference type="Proteomes" id="UP000481861"/>
    </source>
</evidence>
<name>A0A7C8IB45_9PLEO</name>
<reference evidence="2 3" key="1">
    <citation type="submission" date="2020-01" db="EMBL/GenBank/DDBJ databases">
        <authorList>
            <consortium name="DOE Joint Genome Institute"/>
            <person name="Haridas S."/>
            <person name="Albert R."/>
            <person name="Binder M."/>
            <person name="Bloem J."/>
            <person name="Labutti K."/>
            <person name="Salamov A."/>
            <person name="Andreopoulos B."/>
            <person name="Baker S.E."/>
            <person name="Barry K."/>
            <person name="Bills G."/>
            <person name="Bluhm B.H."/>
            <person name="Cannon C."/>
            <person name="Castanera R."/>
            <person name="Culley D.E."/>
            <person name="Daum C."/>
            <person name="Ezra D."/>
            <person name="Gonzalez J.B."/>
            <person name="Henrissat B."/>
            <person name="Kuo A."/>
            <person name="Liang C."/>
            <person name="Lipzen A."/>
            <person name="Lutzoni F."/>
            <person name="Magnuson J."/>
            <person name="Mondo S."/>
            <person name="Nolan M."/>
            <person name="Ohm R."/>
            <person name="Pangilinan J."/>
            <person name="Park H.-J.H."/>
            <person name="Ramirez L."/>
            <person name="Alfaro M."/>
            <person name="Sun H."/>
            <person name="Tritt A."/>
            <person name="Yoshinaga Y."/>
            <person name="Zwiers L.-H.L."/>
            <person name="Turgeon B.G."/>
            <person name="Goodwin S.B."/>
            <person name="Spatafora J.W."/>
            <person name="Crous P.W."/>
            <person name="Grigoriev I.V."/>
        </authorList>
    </citation>
    <scope>NUCLEOTIDE SEQUENCE [LARGE SCALE GENOMIC DNA]</scope>
    <source>
        <strain evidence="2 3">CBS 611.86</strain>
    </source>
</reference>
<proteinExistence type="predicted"/>
<keyword evidence="1" id="KW-0812">Transmembrane</keyword>
<feature type="transmembrane region" description="Helical" evidence="1">
    <location>
        <begin position="53"/>
        <end position="72"/>
    </location>
</feature>
<evidence type="ECO:0000256" key="1">
    <source>
        <dbReference type="SAM" id="Phobius"/>
    </source>
</evidence>
<keyword evidence="1" id="KW-0472">Membrane</keyword>
<keyword evidence="1" id="KW-1133">Transmembrane helix</keyword>
<evidence type="ECO:0000313" key="2">
    <source>
        <dbReference type="EMBL" id="KAF2875169.1"/>
    </source>
</evidence>
<organism evidence="2 3">
    <name type="scientific">Massariosphaeria phaeospora</name>
    <dbReference type="NCBI Taxonomy" id="100035"/>
    <lineage>
        <taxon>Eukaryota</taxon>
        <taxon>Fungi</taxon>
        <taxon>Dikarya</taxon>
        <taxon>Ascomycota</taxon>
        <taxon>Pezizomycotina</taxon>
        <taxon>Dothideomycetes</taxon>
        <taxon>Pleosporomycetidae</taxon>
        <taxon>Pleosporales</taxon>
        <taxon>Pleosporales incertae sedis</taxon>
        <taxon>Massariosphaeria</taxon>
    </lineage>
</organism>
<protein>
    <submittedName>
        <fullName evidence="2">Uncharacterized protein</fullName>
    </submittedName>
</protein>
<dbReference type="EMBL" id="JAADJZ010000005">
    <property type="protein sequence ID" value="KAF2875169.1"/>
    <property type="molecule type" value="Genomic_DNA"/>
</dbReference>
<accession>A0A7C8IB45</accession>
<dbReference type="AlphaFoldDB" id="A0A7C8IB45"/>